<gene>
    <name evidence="1" type="ORF">HRJ53_26445</name>
</gene>
<organism evidence="1 2">
    <name type="scientific">Candidatus Acidiferrum panamense</name>
    <dbReference type="NCBI Taxonomy" id="2741543"/>
    <lineage>
        <taxon>Bacteria</taxon>
        <taxon>Pseudomonadati</taxon>
        <taxon>Acidobacteriota</taxon>
        <taxon>Terriglobia</taxon>
        <taxon>Candidatus Acidiferrales</taxon>
        <taxon>Candidatus Acidiferrum</taxon>
    </lineage>
</organism>
<evidence type="ECO:0000313" key="2">
    <source>
        <dbReference type="Proteomes" id="UP000567293"/>
    </source>
</evidence>
<evidence type="ECO:0008006" key="3">
    <source>
        <dbReference type="Google" id="ProtNLM"/>
    </source>
</evidence>
<name>A0A7V8NW59_9BACT</name>
<proteinExistence type="predicted"/>
<sequence>TPVLYETEWTAEKAGTYLAEVTAESAGGQPQELGRDAVTFQREDGVAENFHTEQNRRLLEQLATDTGGRYWTPSELKNLPADVSYSEAGISVRNTKELWDMPMVFLLLLGLPITEWLLRRKWGVI</sequence>
<feature type="non-terminal residue" evidence="1">
    <location>
        <position position="1"/>
    </location>
</feature>
<dbReference type="PANTHER" id="PTHR37947:SF1">
    <property type="entry name" value="BLL2462 PROTEIN"/>
    <property type="match status" value="1"/>
</dbReference>
<evidence type="ECO:0000313" key="1">
    <source>
        <dbReference type="EMBL" id="MBA0088542.1"/>
    </source>
</evidence>
<dbReference type="AlphaFoldDB" id="A0A7V8NW59"/>
<dbReference type="Proteomes" id="UP000567293">
    <property type="component" value="Unassembled WGS sequence"/>
</dbReference>
<protein>
    <recommendedName>
        <fullName evidence="3">VWA domain-containing protein</fullName>
    </recommendedName>
</protein>
<keyword evidence="2" id="KW-1185">Reference proteome</keyword>
<reference evidence="1" key="1">
    <citation type="submission" date="2020-06" db="EMBL/GenBank/DDBJ databases">
        <title>Legume-microbial interactions unlock mineral nutrients during tropical forest succession.</title>
        <authorList>
            <person name="Epihov D.Z."/>
        </authorList>
    </citation>
    <scope>NUCLEOTIDE SEQUENCE [LARGE SCALE GENOMIC DNA]</scope>
    <source>
        <strain evidence="1">Pan2503</strain>
    </source>
</reference>
<accession>A0A7V8NW59</accession>
<dbReference type="EMBL" id="JACDQQ010002551">
    <property type="protein sequence ID" value="MBA0088542.1"/>
    <property type="molecule type" value="Genomic_DNA"/>
</dbReference>
<dbReference type="PANTHER" id="PTHR37947">
    <property type="entry name" value="BLL2462 PROTEIN"/>
    <property type="match status" value="1"/>
</dbReference>
<comment type="caution">
    <text evidence="1">The sequence shown here is derived from an EMBL/GenBank/DDBJ whole genome shotgun (WGS) entry which is preliminary data.</text>
</comment>